<dbReference type="Proteomes" id="UP001172159">
    <property type="component" value="Unassembled WGS sequence"/>
</dbReference>
<protein>
    <submittedName>
        <fullName evidence="1">Uncharacterized protein</fullName>
    </submittedName>
</protein>
<evidence type="ECO:0000313" key="2">
    <source>
        <dbReference type="Proteomes" id="UP001172159"/>
    </source>
</evidence>
<dbReference type="EMBL" id="JAUKTV010000001">
    <property type="protein sequence ID" value="KAK0748190.1"/>
    <property type="molecule type" value="Genomic_DNA"/>
</dbReference>
<accession>A0AA40EZ29</accession>
<reference evidence="1" key="1">
    <citation type="submission" date="2023-06" db="EMBL/GenBank/DDBJ databases">
        <title>Genome-scale phylogeny and comparative genomics of the fungal order Sordariales.</title>
        <authorList>
            <consortium name="Lawrence Berkeley National Laboratory"/>
            <person name="Hensen N."/>
            <person name="Bonometti L."/>
            <person name="Westerberg I."/>
            <person name="Brannstrom I.O."/>
            <person name="Guillou S."/>
            <person name="Cros-Aarteil S."/>
            <person name="Calhoun S."/>
            <person name="Haridas S."/>
            <person name="Kuo A."/>
            <person name="Mondo S."/>
            <person name="Pangilinan J."/>
            <person name="Riley R."/>
            <person name="Labutti K."/>
            <person name="Andreopoulos B."/>
            <person name="Lipzen A."/>
            <person name="Chen C."/>
            <person name="Yanf M."/>
            <person name="Daum C."/>
            <person name="Ng V."/>
            <person name="Clum A."/>
            <person name="Steindorff A."/>
            <person name="Ohm R."/>
            <person name="Martin F."/>
            <person name="Silar P."/>
            <person name="Natvig D."/>
            <person name="Lalanne C."/>
            <person name="Gautier V."/>
            <person name="Ament-Velasquez S.L."/>
            <person name="Kruys A."/>
            <person name="Hutchinson M.I."/>
            <person name="Powell A.J."/>
            <person name="Barry K."/>
            <person name="Miller A.N."/>
            <person name="Grigoriev I.V."/>
            <person name="Debuchy R."/>
            <person name="Gladieux P."/>
            <person name="Thoren M.H."/>
            <person name="Johannesson H."/>
        </authorList>
    </citation>
    <scope>NUCLEOTIDE SEQUENCE</scope>
    <source>
        <strain evidence="1">CBS 540.89</strain>
    </source>
</reference>
<keyword evidence="2" id="KW-1185">Reference proteome</keyword>
<proteinExistence type="predicted"/>
<evidence type="ECO:0000313" key="1">
    <source>
        <dbReference type="EMBL" id="KAK0748190.1"/>
    </source>
</evidence>
<organism evidence="1 2">
    <name type="scientific">Apiosordaria backusii</name>
    <dbReference type="NCBI Taxonomy" id="314023"/>
    <lineage>
        <taxon>Eukaryota</taxon>
        <taxon>Fungi</taxon>
        <taxon>Dikarya</taxon>
        <taxon>Ascomycota</taxon>
        <taxon>Pezizomycotina</taxon>
        <taxon>Sordariomycetes</taxon>
        <taxon>Sordariomycetidae</taxon>
        <taxon>Sordariales</taxon>
        <taxon>Lasiosphaeriaceae</taxon>
        <taxon>Apiosordaria</taxon>
    </lineage>
</organism>
<name>A0AA40EZ29_9PEZI</name>
<dbReference type="AlphaFoldDB" id="A0AA40EZ29"/>
<sequence length="201" mass="21899">MAFLKGSGGFWWWGRSQDLDDMLNWRRDRSRSTWDEIGMEVEGCTSVSARREGTGTYRQNTEPEPVQGAWGSQGGLLGWVMPSRYPPSVSRCGMLGVRLEKPDFDLCFGPGLLSENQTKGVCGLLSAEQGKCGVSKQSEQPTWGSIYITYVCKLKRSRQSQCVAPKSADLWTAGEVPGYSSSSLGKGQSVLGAAVPPYGEV</sequence>
<comment type="caution">
    <text evidence="1">The sequence shown here is derived from an EMBL/GenBank/DDBJ whole genome shotgun (WGS) entry which is preliminary data.</text>
</comment>
<gene>
    <name evidence="1" type="ORF">B0T21DRAFT_343880</name>
</gene>